<dbReference type="GeneID" id="40312240"/>
<feature type="region of interest" description="Disordered" evidence="1">
    <location>
        <begin position="1040"/>
        <end position="1314"/>
    </location>
</feature>
<feature type="compositionally biased region" description="Basic and acidic residues" evidence="1">
    <location>
        <begin position="710"/>
        <end position="719"/>
    </location>
</feature>
<protein>
    <submittedName>
        <fullName evidence="2">Uncharacterized protein</fullName>
    </submittedName>
</protein>
<feature type="region of interest" description="Disordered" evidence="1">
    <location>
        <begin position="949"/>
        <end position="973"/>
    </location>
</feature>
<sequence>MGRNQGKVQAWFSRGHAASSFPSAQVRFDNGTIVATVESTQTRRTEDRRQAFIGDRPRRQRPFLRRVQSARVPARASGGSNGGAFDFRACPFFSSSTRSFVSGGPRLSHPLGVCAAGLGSLPRVTRGLVSCRPASSFIASLLPQSLRCGGCEPAREETTRGSSTATVGKSESRRRSKQILGAENHGGREIQLMSRSAPWPRSSFSAVGQPFQATHRCVQHLSAHSRAAAAAAVYAGACSRALQAVTWNIVAVDVSSCSSPPASPTASDADSHGPVLQGAPGPEAPAQRLAPLEEARDVSASCAPPTVEENVCTSADRTRVAELHHQDIRDAPSCSGGENRGRERRSVAVEETHQARPSAPATPALRDQQEESRDSRTAAACAVLRTEASRSDVAGAGAAGGRTRVLGPDREALRACAASGSSRDGERCRRLREVCTAEEPWLSLGTPQQLLVPTGSFAELRKILFVPPKRCCESCASLLGSAEASGRSGDVSGDPRDEARSPASDAAADRHSSTSRPRADGELQVSCGSANRCQTSENVEGETGQRASCCCGRPVAPDAFTVLEVSVSRLRRSGPPSQLLLLRFCPRQRFPRRWRRQESRISSQPCTADAAAGASSEREAPTRADDASRGSSPDHVEAQKTHSDPAEGDAGAGRADSSSANASSCEGAAAAPPWITLENLLLGPRGGTGTRNRPRLDRGDALHGLGGDGSRGRETETPAAEEARGVLFSLLARRTAAADGPECVAAFHVSRSAAARLLSFERRRRSRQRDAASCMSETDQWLALSACGSAFARVSWRPVSALGAEEEMRGGDGLRAAAPQDEAESGGEPHGPEEGASAQASEREEELVVKELVFCVVLVRIVDWKIAPFPFGSAWPLLSKPGAEATRDSPEDSRDPQCVEALRGCAEGREGRGTETRHEGGRPASLFPWNPVQLAFVDEEDVHASVCPGGQRTEAGVESRSESATRETQRGRSFSRKPFQYDSFYGKLLRGKDTTDPASVNLFLGAVVFPVFYFFPPKQAAAGDSRAQPLPVLWLRRRDGSTDRRGVQKVPSPLSGGDSADSAPGVFSSLPRAQGHGGAWANASAAPRSRTSSAVRSSSLDGQTATASAPGDAAGKGSGRSRSASSCEDGGSVEASFPLFFSPPADGIRAAEERSPAPTIRGGSSETELAHVKRQSSSRLDRHQERLSLPAPAGCRADPASVESAEGNLETGLLSESDPAPLPEFVDELEPPRALAGRREGGPLIQESTDGRGASDAPQGVPVSPERQAQPDGELSRGRGSGEEGREDGETRSAASGPGTAAAAAELSEAGAEADQEASRLNMLLQPYSSPLGWKGSVFPFASLQSPAPVCVAPPSTVVMGAPGAGQEYDYRFRQMYATWQGQQLYWHQVLLQRFEGEQYHRHLRRASQMQYAPWWTRFYQHLQSHLPPSRVPTALSPSQRHVVAQEEGVSGEVSGSMPGKKETEERAAGASAAPAGPSTTHDRHRGYLVHPCSPSAPLPLGAERVRCWSDPALSALPAGLWSQPVLPCQPHGLEEAPAPCLPGVRCAAGRSALPSVERGTQRRSRGSGEGAEASGASSGDDGEQPASGDRPRQAPPQTSKDAPARCEPKQERDGDAGASAETNDAAGSEAEPSERSRRQNASEGCGRRSHSLEQGRRKMEGAHTRPKTLLLDAPAGGGLSSSTPATPLASPNGLLPATQTAPAASASCASGGPFSLAASTRAVAAAPFRAAHPASAQSRGAVDPFFFSGLCSPGGATLAPEGGGPQGPPAAFVPAWPWIYYTLPFLANVCSVGSQPVLYPLPPAPQSQRAEDSANARRAKKGLSPSIPGVAPAFPAIQTPATSGHLLPLAAFLPHSPQSFAAPGSVPYAQLQGFPPCLSGLVPTDRGLTLPSGAAGAHTHIGAVHPALGPPVLLPRFSHFSPVSDAAASFGPLTLPHVLLRHLPYAGAVAPPPPHAAWTPASFVASYVPAAAFVRPAPAPAVAAAGDPRGMQPSASGPGKEGAFETGPQSSPAVAAVSPWVSSAFAHNAASVSPHPQSRQSPVHPTAIAASGEARDFAVCPPCAPPSGAERPAQQLSPLSATPAPDTSAAWGGALPPQGRGNARAGEGPRAGSQQPLPPGAEGARTPATALVGRRTGPAAPPAWLPPPAESEAGRGAGAPSKETPESSGACRTGRAADPTQACRAAGAACAARQAPCACGELQRGDGEGTRDERSGAGDAPHARAAPPTGLASSPSAPSLAAPCKAPPARAEDPQSPGQSAPEDGEWRAASPLEASRPDIHAQAQPLGPHGRTPAGTAEDAREEREAAHRARGSPHPVTQQHECGTPEPYQAAPVAAPCEVERADISAGGVPSGAANGFTGVRDKPRRFTAPCPSSFSAPAASCSLTTPQDTGQPVQASLQAEGDAGSARSPPSSSCLSSTSAGCAASQSPSSAPSHGPLLSPLLRLRPRPAVSRAKRRRPAHARGSRRLAGRLRLLHALPHARRGRQRPAGLPRPLRIGRRHPKPLRLREKTRHSAR</sequence>
<feature type="compositionally biased region" description="Low complexity" evidence="1">
    <location>
        <begin position="1681"/>
        <end position="1697"/>
    </location>
</feature>
<feature type="compositionally biased region" description="Basic and acidic residues" evidence="1">
    <location>
        <begin position="339"/>
        <end position="354"/>
    </location>
</feature>
<evidence type="ECO:0000256" key="1">
    <source>
        <dbReference type="SAM" id="MobiDB-lite"/>
    </source>
</evidence>
<organism evidence="2 3">
    <name type="scientific">Besnoitia besnoiti</name>
    <name type="common">Apicomplexan protozoan</name>
    <dbReference type="NCBI Taxonomy" id="94643"/>
    <lineage>
        <taxon>Eukaryota</taxon>
        <taxon>Sar</taxon>
        <taxon>Alveolata</taxon>
        <taxon>Apicomplexa</taxon>
        <taxon>Conoidasida</taxon>
        <taxon>Coccidia</taxon>
        <taxon>Eucoccidiorida</taxon>
        <taxon>Eimeriorina</taxon>
        <taxon>Sarcocystidae</taxon>
        <taxon>Besnoitia</taxon>
    </lineage>
</organism>
<feature type="compositionally biased region" description="Basic and acidic residues" evidence="1">
    <location>
        <begin position="1274"/>
        <end position="1291"/>
    </location>
</feature>
<feature type="region of interest" description="Disordered" evidence="1">
    <location>
        <begin position="680"/>
        <end position="719"/>
    </location>
</feature>
<name>A0A2A9MFI8_BESBE</name>
<feature type="compositionally biased region" description="Basic and acidic residues" evidence="1">
    <location>
        <begin position="507"/>
        <end position="521"/>
    </location>
</feature>
<feature type="compositionally biased region" description="Basic and acidic residues" evidence="1">
    <location>
        <begin position="955"/>
        <end position="970"/>
    </location>
</feature>
<feature type="compositionally biased region" description="Polar residues" evidence="1">
    <location>
        <begin position="160"/>
        <end position="169"/>
    </location>
</feature>
<feature type="compositionally biased region" description="Basic residues" evidence="1">
    <location>
        <begin position="2499"/>
        <end position="2519"/>
    </location>
</feature>
<feature type="compositionally biased region" description="Low complexity" evidence="1">
    <location>
        <begin position="648"/>
        <end position="665"/>
    </location>
</feature>
<feature type="region of interest" description="Disordered" evidence="1">
    <location>
        <begin position="483"/>
        <end position="522"/>
    </location>
</feature>
<feature type="compositionally biased region" description="Low complexity" evidence="1">
    <location>
        <begin position="1292"/>
        <end position="1313"/>
    </location>
</feature>
<feature type="region of interest" description="Disordered" evidence="1">
    <location>
        <begin position="1982"/>
        <end position="2012"/>
    </location>
</feature>
<feature type="region of interest" description="Disordered" evidence="1">
    <location>
        <begin position="2348"/>
        <end position="2519"/>
    </location>
</feature>
<feature type="compositionally biased region" description="Low complexity" evidence="1">
    <location>
        <begin position="1081"/>
        <end position="1099"/>
    </location>
</feature>
<dbReference type="KEGG" id="bbes:BESB_073140"/>
<feature type="region of interest" description="Disordered" evidence="1">
    <location>
        <begin position="256"/>
        <end position="285"/>
    </location>
</feature>
<proteinExistence type="predicted"/>
<evidence type="ECO:0000313" key="3">
    <source>
        <dbReference type="Proteomes" id="UP000224006"/>
    </source>
</evidence>
<feature type="region of interest" description="Disordered" evidence="1">
    <location>
        <begin position="1553"/>
        <end position="1697"/>
    </location>
</feature>
<feature type="compositionally biased region" description="Low complexity" evidence="1">
    <location>
        <begin position="2226"/>
        <end position="2250"/>
    </location>
</feature>
<feature type="compositionally biased region" description="Pro residues" evidence="1">
    <location>
        <begin position="2140"/>
        <end position="2150"/>
    </location>
</feature>
<feature type="region of interest" description="Disordered" evidence="1">
    <location>
        <begin position="2201"/>
        <end position="2332"/>
    </location>
</feature>
<dbReference type="RefSeq" id="XP_029218171.1">
    <property type="nucleotide sequence ID" value="XM_029365687.1"/>
</dbReference>
<feature type="compositionally biased region" description="Basic and acidic residues" evidence="1">
    <location>
        <begin position="367"/>
        <end position="376"/>
    </location>
</feature>
<feature type="compositionally biased region" description="Basic and acidic residues" evidence="1">
    <location>
        <begin position="2204"/>
        <end position="2217"/>
    </location>
</feature>
<feature type="compositionally biased region" description="Low complexity" evidence="1">
    <location>
        <begin position="256"/>
        <end position="268"/>
    </location>
</feature>
<feature type="region of interest" description="Disordered" evidence="1">
    <location>
        <begin position="2062"/>
        <end position="2176"/>
    </location>
</feature>
<feature type="compositionally biased region" description="Basic and acidic residues" evidence="1">
    <location>
        <begin position="2300"/>
        <end position="2310"/>
    </location>
</feature>
<dbReference type="EMBL" id="NWUJ01000007">
    <property type="protein sequence ID" value="PFH34162.1"/>
    <property type="molecule type" value="Genomic_DNA"/>
</dbReference>
<reference evidence="2 3" key="1">
    <citation type="submission" date="2017-09" db="EMBL/GenBank/DDBJ databases">
        <title>Genome sequencing of Besnoitia besnoiti strain Bb-Ger1.</title>
        <authorList>
            <person name="Schares G."/>
            <person name="Venepally P."/>
            <person name="Lorenzi H.A."/>
        </authorList>
    </citation>
    <scope>NUCLEOTIDE SEQUENCE [LARGE SCALE GENOMIC DNA]</scope>
    <source>
        <strain evidence="2 3">Bb-Ger1</strain>
    </source>
</reference>
<feature type="compositionally biased region" description="Low complexity" evidence="1">
    <location>
        <begin position="1571"/>
        <end position="1580"/>
    </location>
</feature>
<dbReference type="Proteomes" id="UP000224006">
    <property type="component" value="Unassembled WGS sequence"/>
</dbReference>
<feature type="region of interest" description="Disordered" evidence="1">
    <location>
        <begin position="805"/>
        <end position="842"/>
    </location>
</feature>
<dbReference type="VEuPathDB" id="ToxoDB:BESB_073140"/>
<feature type="compositionally biased region" description="Low complexity" evidence="1">
    <location>
        <begin position="1469"/>
        <end position="1480"/>
    </location>
</feature>
<feature type="compositionally biased region" description="Basic and acidic residues" evidence="1">
    <location>
        <begin position="616"/>
        <end position="645"/>
    </location>
</feature>
<feature type="compositionally biased region" description="Low complexity" evidence="1">
    <location>
        <begin position="2407"/>
        <end position="2455"/>
    </location>
</feature>
<evidence type="ECO:0000313" key="2">
    <source>
        <dbReference type="EMBL" id="PFH34162.1"/>
    </source>
</evidence>
<accession>A0A2A9MFI8</accession>
<feature type="compositionally biased region" description="Basic residues" evidence="1">
    <location>
        <begin position="2456"/>
        <end position="2489"/>
    </location>
</feature>
<feature type="region of interest" description="Disordered" evidence="1">
    <location>
        <begin position="1804"/>
        <end position="1824"/>
    </location>
</feature>
<feature type="compositionally biased region" description="Basic and acidic residues" evidence="1">
    <location>
        <begin position="1651"/>
        <end position="1664"/>
    </location>
</feature>
<feature type="region of interest" description="Disordered" evidence="1">
    <location>
        <begin position="593"/>
        <end position="665"/>
    </location>
</feature>
<gene>
    <name evidence="2" type="ORF">BESB_073140</name>
</gene>
<feature type="compositionally biased region" description="Low complexity" evidence="1">
    <location>
        <begin position="2372"/>
        <end position="2386"/>
    </location>
</feature>
<feature type="region of interest" description="Disordered" evidence="1">
    <location>
        <begin position="323"/>
        <end position="378"/>
    </location>
</feature>
<keyword evidence="3" id="KW-1185">Reference proteome</keyword>
<feature type="region of interest" description="Disordered" evidence="1">
    <location>
        <begin position="152"/>
        <end position="176"/>
    </location>
</feature>
<feature type="compositionally biased region" description="Polar residues" evidence="1">
    <location>
        <begin position="2387"/>
        <end position="2401"/>
    </location>
</feature>
<comment type="caution">
    <text evidence="2">The sequence shown here is derived from an EMBL/GenBank/DDBJ whole genome shotgun (WGS) entry which is preliminary data.</text>
</comment>
<feature type="compositionally biased region" description="Basic and acidic residues" evidence="1">
    <location>
        <begin position="1603"/>
        <end position="1616"/>
    </location>
</feature>
<feature type="region of interest" description="Disordered" evidence="1">
    <location>
        <begin position="1431"/>
        <end position="1489"/>
    </location>
</feature>